<keyword evidence="3" id="KW-1185">Reference proteome</keyword>
<proteinExistence type="predicted"/>
<keyword evidence="1" id="KW-0732">Signal</keyword>
<dbReference type="Proteomes" id="UP000324897">
    <property type="component" value="Unassembled WGS sequence"/>
</dbReference>
<feature type="signal peptide" evidence="1">
    <location>
        <begin position="1"/>
        <end position="25"/>
    </location>
</feature>
<sequence length="97" mass="10362">MALLQNKYAILLFLAATMIQAVVLSAHPDPSANGCFPYHGSSTTCNQLSCRPICKAHGYIDTHAGCGRPPPGKGSGLFCCCVDGVDNRKEGLIPWRQ</sequence>
<organism evidence="2 3">
    <name type="scientific">Eragrostis curvula</name>
    <name type="common">weeping love grass</name>
    <dbReference type="NCBI Taxonomy" id="38414"/>
    <lineage>
        <taxon>Eukaryota</taxon>
        <taxon>Viridiplantae</taxon>
        <taxon>Streptophyta</taxon>
        <taxon>Embryophyta</taxon>
        <taxon>Tracheophyta</taxon>
        <taxon>Spermatophyta</taxon>
        <taxon>Magnoliopsida</taxon>
        <taxon>Liliopsida</taxon>
        <taxon>Poales</taxon>
        <taxon>Poaceae</taxon>
        <taxon>PACMAD clade</taxon>
        <taxon>Chloridoideae</taxon>
        <taxon>Eragrostideae</taxon>
        <taxon>Eragrostidinae</taxon>
        <taxon>Eragrostis</taxon>
    </lineage>
</organism>
<dbReference type="OrthoDB" id="691834at2759"/>
<reference evidence="2 3" key="1">
    <citation type="journal article" date="2019" name="Sci. Rep.">
        <title>A high-quality genome of Eragrostis curvula grass provides insights into Poaceae evolution and supports new strategies to enhance forage quality.</title>
        <authorList>
            <person name="Carballo J."/>
            <person name="Santos B.A.C.M."/>
            <person name="Zappacosta D."/>
            <person name="Garbus I."/>
            <person name="Selva J.P."/>
            <person name="Gallo C.A."/>
            <person name="Diaz A."/>
            <person name="Albertini E."/>
            <person name="Caccamo M."/>
            <person name="Echenique V."/>
        </authorList>
    </citation>
    <scope>NUCLEOTIDE SEQUENCE [LARGE SCALE GENOMIC DNA]</scope>
    <source>
        <strain evidence="3">cv. Victoria</strain>
        <tissue evidence="2">Leaf</tissue>
    </source>
</reference>
<gene>
    <name evidence="2" type="ORF">EJB05_09315</name>
</gene>
<name>A0A5J9W4L2_9POAL</name>
<evidence type="ECO:0000256" key="1">
    <source>
        <dbReference type="SAM" id="SignalP"/>
    </source>
</evidence>
<dbReference type="EMBL" id="RWGY01000005">
    <property type="protein sequence ID" value="TVU42891.1"/>
    <property type="molecule type" value="Genomic_DNA"/>
</dbReference>
<accession>A0A5J9W4L2</accession>
<evidence type="ECO:0000313" key="3">
    <source>
        <dbReference type="Proteomes" id="UP000324897"/>
    </source>
</evidence>
<comment type="caution">
    <text evidence="2">The sequence shown here is derived from an EMBL/GenBank/DDBJ whole genome shotgun (WGS) entry which is preliminary data.</text>
</comment>
<dbReference type="Gramene" id="TVU42891">
    <property type="protein sequence ID" value="TVU42891"/>
    <property type="gene ID" value="EJB05_09315"/>
</dbReference>
<feature type="chain" id="PRO_5023940426" description="Knottin scorpion toxin-like domain-containing protein" evidence="1">
    <location>
        <begin position="26"/>
        <end position="97"/>
    </location>
</feature>
<evidence type="ECO:0008006" key="4">
    <source>
        <dbReference type="Google" id="ProtNLM"/>
    </source>
</evidence>
<evidence type="ECO:0000313" key="2">
    <source>
        <dbReference type="EMBL" id="TVU42891.1"/>
    </source>
</evidence>
<dbReference type="AlphaFoldDB" id="A0A5J9W4L2"/>
<protein>
    <recommendedName>
        <fullName evidence="4">Knottin scorpion toxin-like domain-containing protein</fullName>
    </recommendedName>
</protein>